<keyword evidence="1" id="KW-0732">Signal</keyword>
<reference evidence="2 3" key="1">
    <citation type="submission" date="2019-12" db="EMBL/GenBank/DDBJ databases">
        <title>Auraticoccus cholistani sp. nov., an actinomycete isolated from soil of Cholistan desert.</title>
        <authorList>
            <person name="Cheema M.T."/>
        </authorList>
    </citation>
    <scope>NUCLEOTIDE SEQUENCE [LARGE SCALE GENOMIC DNA]</scope>
    <source>
        <strain evidence="2 3">F435</strain>
    </source>
</reference>
<gene>
    <name evidence="2" type="ORF">GC722_01510</name>
</gene>
<evidence type="ECO:0000256" key="1">
    <source>
        <dbReference type="SAM" id="SignalP"/>
    </source>
</evidence>
<dbReference type="InterPro" id="IPR023833">
    <property type="entry name" value="Signal_pept_SipW-depend-type"/>
</dbReference>
<keyword evidence="3" id="KW-1185">Reference proteome</keyword>
<dbReference type="Proteomes" id="UP000435304">
    <property type="component" value="Unassembled WGS sequence"/>
</dbReference>
<evidence type="ECO:0000313" key="3">
    <source>
        <dbReference type="Proteomes" id="UP000435304"/>
    </source>
</evidence>
<organism evidence="2 3">
    <name type="scientific">Auraticoccus cholistanensis</name>
    <dbReference type="NCBI Taxonomy" id="2656650"/>
    <lineage>
        <taxon>Bacteria</taxon>
        <taxon>Bacillati</taxon>
        <taxon>Actinomycetota</taxon>
        <taxon>Actinomycetes</taxon>
        <taxon>Propionibacteriales</taxon>
        <taxon>Propionibacteriaceae</taxon>
        <taxon>Auraticoccus</taxon>
    </lineage>
</organism>
<dbReference type="InterPro" id="IPR024006">
    <property type="entry name" value="Alt_signal_exp_actinobact"/>
</dbReference>
<accession>A0A6A9UU36</accession>
<comment type="caution">
    <text evidence="2">The sequence shown here is derived from an EMBL/GenBank/DDBJ whole genome shotgun (WGS) entry which is preliminary data.</text>
</comment>
<proteinExistence type="predicted"/>
<dbReference type="EMBL" id="WPCU01000003">
    <property type="protein sequence ID" value="MVA74717.1"/>
    <property type="molecule type" value="Genomic_DNA"/>
</dbReference>
<dbReference type="NCBIfam" id="TIGR04088">
    <property type="entry name" value="cognate_SipW"/>
    <property type="match status" value="1"/>
</dbReference>
<name>A0A6A9UU36_9ACTN</name>
<evidence type="ECO:0000313" key="2">
    <source>
        <dbReference type="EMBL" id="MVA74717.1"/>
    </source>
</evidence>
<dbReference type="NCBIfam" id="TIGR04089">
    <property type="entry name" value="exp_by_SipW_III"/>
    <property type="match status" value="1"/>
</dbReference>
<protein>
    <submittedName>
        <fullName evidence="2">Alternate-type signal peptide domain-containing protein</fullName>
    </submittedName>
</protein>
<feature type="signal peptide" evidence="1">
    <location>
        <begin position="1"/>
        <end position="26"/>
    </location>
</feature>
<sequence>MNKTTKGSLAALAAAALLLGGGGSLAYWQATEDVDGGTITAGQLALDAAACDTAGWTVTNAVEGVTGAPFDVAAEDVVPGDVLTKTCSVAITAEGTNLRADLDVTAAAVGDAAPAMDPSDYTVTGTFLVGGEQVTEITDADDGSTIDATIVVSVPVGTTVDNGSQGTVIDLEAFTITATQVSA</sequence>
<dbReference type="RefSeq" id="WP_156607336.1">
    <property type="nucleotide sequence ID" value="NZ_WPCU01000003.1"/>
</dbReference>
<feature type="chain" id="PRO_5025635056" evidence="1">
    <location>
        <begin position="27"/>
        <end position="183"/>
    </location>
</feature>
<dbReference type="AlphaFoldDB" id="A0A6A9UU36"/>